<reference evidence="2" key="1">
    <citation type="submission" date="2019-12" db="EMBL/GenBank/DDBJ databases">
        <title>An insight into the sialome of adult female Ixodes ricinus ticks feeding for 6 days.</title>
        <authorList>
            <person name="Perner J."/>
            <person name="Ribeiro J.M.C."/>
        </authorList>
    </citation>
    <scope>NUCLEOTIDE SEQUENCE</scope>
    <source>
        <strain evidence="2">Semi-engorged</strain>
        <tissue evidence="2">Salivary glands</tissue>
    </source>
</reference>
<keyword evidence="1" id="KW-0812">Transmembrane</keyword>
<dbReference type="EMBL" id="GIFC01005671">
    <property type="protein sequence ID" value="MXU87754.1"/>
    <property type="molecule type" value="Transcribed_RNA"/>
</dbReference>
<sequence length="98" mass="11439">MLRGDPLMFLIPLNIYVMQIMLFGCMSCIHLFHFEWTVTRRQDASIYKAEIQLFYVIVELLVCFETALHPRTVGCLCGSAPWAMCRIFTEIKKRLCVC</sequence>
<protein>
    <submittedName>
        <fullName evidence="2">Putative secreted protein</fullName>
    </submittedName>
</protein>
<keyword evidence="1" id="KW-1133">Transmembrane helix</keyword>
<keyword evidence="1" id="KW-0472">Membrane</keyword>
<proteinExistence type="predicted"/>
<evidence type="ECO:0000313" key="2">
    <source>
        <dbReference type="EMBL" id="MXU87754.1"/>
    </source>
</evidence>
<organism evidence="2">
    <name type="scientific">Ixodes ricinus</name>
    <name type="common">Common tick</name>
    <name type="synonym">Acarus ricinus</name>
    <dbReference type="NCBI Taxonomy" id="34613"/>
    <lineage>
        <taxon>Eukaryota</taxon>
        <taxon>Metazoa</taxon>
        <taxon>Ecdysozoa</taxon>
        <taxon>Arthropoda</taxon>
        <taxon>Chelicerata</taxon>
        <taxon>Arachnida</taxon>
        <taxon>Acari</taxon>
        <taxon>Parasitiformes</taxon>
        <taxon>Ixodida</taxon>
        <taxon>Ixodoidea</taxon>
        <taxon>Ixodidae</taxon>
        <taxon>Ixodinae</taxon>
        <taxon>Ixodes</taxon>
    </lineage>
</organism>
<dbReference type="PROSITE" id="PS51257">
    <property type="entry name" value="PROKAR_LIPOPROTEIN"/>
    <property type="match status" value="1"/>
</dbReference>
<dbReference type="AlphaFoldDB" id="A0A6B0UE97"/>
<feature type="transmembrane region" description="Helical" evidence="1">
    <location>
        <begin position="6"/>
        <end position="32"/>
    </location>
</feature>
<name>A0A6B0UE97_IXORI</name>
<accession>A0A6B0UE97</accession>
<evidence type="ECO:0000256" key="1">
    <source>
        <dbReference type="SAM" id="Phobius"/>
    </source>
</evidence>